<organism evidence="5 8">
    <name type="scientific">Lactiplantibacillus plantarum</name>
    <name type="common">Lactobacillus plantarum</name>
    <dbReference type="NCBI Taxonomy" id="1590"/>
    <lineage>
        <taxon>Bacteria</taxon>
        <taxon>Bacillati</taxon>
        <taxon>Bacillota</taxon>
        <taxon>Bacilli</taxon>
        <taxon>Lactobacillales</taxon>
        <taxon>Lactobacillaceae</taxon>
        <taxon>Lactiplantibacillus</taxon>
    </lineage>
</organism>
<keyword evidence="1" id="KW-0812">Transmembrane</keyword>
<feature type="domain" description="Sensor histidine kinase NatK-like C-terminal" evidence="2">
    <location>
        <begin position="312"/>
        <end position="412"/>
    </location>
</feature>
<keyword evidence="3" id="KW-0808">Transferase</keyword>
<evidence type="ECO:0000259" key="2">
    <source>
        <dbReference type="Pfam" id="PF14501"/>
    </source>
</evidence>
<dbReference type="RefSeq" id="WP_003642929.1">
    <property type="nucleotide sequence ID" value="NZ_AP018405.1"/>
</dbReference>
<dbReference type="SMR" id="A0A0G9FC11"/>
<comment type="caution">
    <text evidence="5">The sequence shown here is derived from an EMBL/GenBank/DDBJ whole genome shotgun (WGS) entry which is preliminary data.</text>
</comment>
<dbReference type="PANTHER" id="PTHR40448:SF1">
    <property type="entry name" value="TWO-COMPONENT SENSOR HISTIDINE KINASE"/>
    <property type="match status" value="1"/>
</dbReference>
<gene>
    <name evidence="5" type="ORF">LPJSA22_03192</name>
    <name evidence="4" type="ORF">NAB2_2706</name>
    <name evidence="3" type="ORF">Nizo2260_2606</name>
</gene>
<evidence type="ECO:0000313" key="4">
    <source>
        <dbReference type="EMBL" id="KZV02086.1"/>
    </source>
</evidence>
<dbReference type="EMBL" id="MCOL01000001">
    <property type="protein sequence ID" value="ODO63170.1"/>
    <property type="molecule type" value="Genomic_DNA"/>
</dbReference>
<proteinExistence type="predicted"/>
<dbReference type="PATRIC" id="fig|1590.142.peg.3159"/>
<evidence type="ECO:0000313" key="3">
    <source>
        <dbReference type="EMBL" id="KZU01799.1"/>
    </source>
</evidence>
<dbReference type="EMBL" id="LUWI01000035">
    <property type="protein sequence ID" value="KZU01799.1"/>
    <property type="molecule type" value="Genomic_DNA"/>
</dbReference>
<dbReference type="InterPro" id="IPR032834">
    <property type="entry name" value="NatK-like_C"/>
</dbReference>
<reference evidence="5 8" key="2">
    <citation type="submission" date="2016-08" db="EMBL/GenBank/DDBJ databases">
        <title>Genome sequencing of Lactobacillus plantarum JSA22, isolated from fermented soybean paste.</title>
        <authorList>
            <person name="Choi H.S."/>
        </authorList>
    </citation>
    <scope>NUCLEOTIDE SEQUENCE [LARGE SCALE GENOMIC DNA]</scope>
    <source>
        <strain evidence="5 8">JSA22</strain>
    </source>
</reference>
<keyword evidence="1" id="KW-1133">Transmembrane helix</keyword>
<accession>A0A0G9FC11</accession>
<evidence type="ECO:0000313" key="8">
    <source>
        <dbReference type="Proteomes" id="UP000094892"/>
    </source>
</evidence>
<feature type="transmembrane region" description="Helical" evidence="1">
    <location>
        <begin position="104"/>
        <end position="124"/>
    </location>
</feature>
<keyword evidence="3" id="KW-0418">Kinase</keyword>
<dbReference type="Proteomes" id="UP000076989">
    <property type="component" value="Unassembled WGS sequence"/>
</dbReference>
<feature type="transmembrane region" description="Helical" evidence="1">
    <location>
        <begin position="164"/>
        <end position="183"/>
    </location>
</feature>
<evidence type="ECO:0000256" key="1">
    <source>
        <dbReference type="SAM" id="Phobius"/>
    </source>
</evidence>
<feature type="transmembrane region" description="Helical" evidence="1">
    <location>
        <begin position="74"/>
        <end position="98"/>
    </location>
</feature>
<evidence type="ECO:0000313" key="5">
    <source>
        <dbReference type="EMBL" id="ODO63170.1"/>
    </source>
</evidence>
<dbReference type="EMBL" id="LUXO01000033">
    <property type="protein sequence ID" value="KZV02086.1"/>
    <property type="molecule type" value="Genomic_DNA"/>
</dbReference>
<keyword evidence="1" id="KW-0472">Membrane</keyword>
<dbReference type="GO" id="GO:0042802">
    <property type="term" value="F:identical protein binding"/>
    <property type="evidence" value="ECO:0007669"/>
    <property type="project" value="TreeGrafter"/>
</dbReference>
<evidence type="ECO:0000313" key="7">
    <source>
        <dbReference type="Proteomes" id="UP000076989"/>
    </source>
</evidence>
<dbReference type="SUPFAM" id="SSF55874">
    <property type="entry name" value="ATPase domain of HSP90 chaperone/DNA topoisomerase II/histidine kinase"/>
    <property type="match status" value="1"/>
</dbReference>
<feature type="transmembrane region" description="Helical" evidence="1">
    <location>
        <begin position="21"/>
        <end position="43"/>
    </location>
</feature>
<protein>
    <submittedName>
        <fullName evidence="3">Histidine kinase of the competence regulonComD</fullName>
    </submittedName>
</protein>
<name>A0A0G9FC11_LACPN</name>
<dbReference type="Gene3D" id="3.30.565.10">
    <property type="entry name" value="Histidine kinase-like ATPase, C-terminal domain"/>
    <property type="match status" value="1"/>
</dbReference>
<evidence type="ECO:0000313" key="6">
    <source>
        <dbReference type="Proteomes" id="UP000076872"/>
    </source>
</evidence>
<feature type="transmembrane region" description="Helical" evidence="1">
    <location>
        <begin position="136"/>
        <end position="152"/>
    </location>
</feature>
<dbReference type="GO" id="GO:0016301">
    <property type="term" value="F:kinase activity"/>
    <property type="evidence" value="ECO:0007669"/>
    <property type="project" value="UniProtKB-KW"/>
</dbReference>
<dbReference type="Proteomes" id="UP000076872">
    <property type="component" value="Unassembled WGS sequence"/>
</dbReference>
<dbReference type="Proteomes" id="UP000094892">
    <property type="component" value="Unassembled WGS sequence"/>
</dbReference>
<dbReference type="PANTHER" id="PTHR40448">
    <property type="entry name" value="TWO-COMPONENT SENSOR HISTIDINE KINASE"/>
    <property type="match status" value="1"/>
</dbReference>
<dbReference type="KEGG" id="lpb:SH83_14815"/>
<dbReference type="InterPro" id="IPR036890">
    <property type="entry name" value="HATPase_C_sf"/>
</dbReference>
<sequence length="420" mass="48907">MLMIVFQELSIYLIIKSLLRNIFFVRLFDVIFLSVCMLMSYIFLAKLGISFSFLMLMMFIFFTWWYVRVLSGALCITFQVFIWSIMVDHICDILTRLMKVPNGYVVVFVILSVVSLIFLNIVMDRTNFSPTFSNQSLNRITALLLMIIYLYIMLSEGLENQFQVILSNLIILSVVMGLVLVIYNEYLKNVRAKYEVQKQRIQIQNDTRYMNEIEAHYNELRRFRHDYQNMLISIDEYLKTDDLEGLQEYYQKNLAPVSNRVLKEKYNLEDLSRVKVKSIKSILFSKLSYAQSQEIEVHFDLKEPLIDITVNELDLDIALGIMLDNAIEASVGHADGEIMSAIFIEKNSTVFLIQNNVFEQLPPLWKLKEAGYSTKGKNRGIGLNSLSKIVNRNENMILETRVLGAVFLQRLTVKRVSQND</sequence>
<dbReference type="AlphaFoldDB" id="A0A0G9FC11"/>
<reference evidence="6 7" key="1">
    <citation type="submission" date="2016-03" db="EMBL/GenBank/DDBJ databases">
        <title>Comparative genomics of 54 Lactobacillus plantarum strains reveals genomic uncoupling from niche constraints.</title>
        <authorList>
            <person name="Martino M.E."/>
        </authorList>
    </citation>
    <scope>NUCLEOTIDE SEQUENCE [LARGE SCALE GENOMIC DNA]</scope>
    <source>
        <strain evidence="4 6">NAB2</strain>
        <strain evidence="3 7">Nizo2260</strain>
    </source>
</reference>
<dbReference type="Pfam" id="PF14501">
    <property type="entry name" value="HATPase_c_5"/>
    <property type="match status" value="1"/>
</dbReference>